<proteinExistence type="predicted"/>
<organism evidence="1 2">
    <name type="scientific">Alicyclobacillus fodiniaquatilis</name>
    <dbReference type="NCBI Taxonomy" id="1661150"/>
    <lineage>
        <taxon>Bacteria</taxon>
        <taxon>Bacillati</taxon>
        <taxon>Bacillota</taxon>
        <taxon>Bacilli</taxon>
        <taxon>Bacillales</taxon>
        <taxon>Alicyclobacillaceae</taxon>
        <taxon>Alicyclobacillus</taxon>
    </lineage>
</organism>
<gene>
    <name evidence="1" type="primary">mobC</name>
    <name evidence="1" type="ORF">ACFSB2_16735</name>
</gene>
<evidence type="ECO:0000313" key="1">
    <source>
        <dbReference type="EMBL" id="MFD1676351.1"/>
    </source>
</evidence>
<accession>A0ABW4JJ50</accession>
<sequence length="127" mass="14448">MPGDNRKRKRMVPIRLSDEEFERVEHKARALGMTVPAFLRELAQKQRVHSPVIDREGATALSRQIRAIGNNINQLTKLAHTEKVTVVQLDDVRMELHALRQQLSSLLQNKQTASSTIASEKQQNETV</sequence>
<dbReference type="EMBL" id="JBHUCX010000052">
    <property type="protein sequence ID" value="MFD1676351.1"/>
    <property type="molecule type" value="Genomic_DNA"/>
</dbReference>
<evidence type="ECO:0000313" key="2">
    <source>
        <dbReference type="Proteomes" id="UP001597079"/>
    </source>
</evidence>
<dbReference type="InterPro" id="IPR053842">
    <property type="entry name" value="NikA-like"/>
</dbReference>
<keyword evidence="2" id="KW-1185">Reference proteome</keyword>
<dbReference type="RefSeq" id="WP_377944250.1">
    <property type="nucleotide sequence ID" value="NZ_JBHUCX010000052.1"/>
</dbReference>
<protein>
    <submittedName>
        <fullName evidence="1">Plasmid mobilization relaxosome protein MobC</fullName>
    </submittedName>
</protein>
<name>A0ABW4JJ50_9BACL</name>
<dbReference type="Proteomes" id="UP001597079">
    <property type="component" value="Unassembled WGS sequence"/>
</dbReference>
<dbReference type="Pfam" id="PF21983">
    <property type="entry name" value="NikA-like"/>
    <property type="match status" value="1"/>
</dbReference>
<reference evidence="2" key="1">
    <citation type="journal article" date="2019" name="Int. J. Syst. Evol. Microbiol.">
        <title>The Global Catalogue of Microorganisms (GCM) 10K type strain sequencing project: providing services to taxonomists for standard genome sequencing and annotation.</title>
        <authorList>
            <consortium name="The Broad Institute Genomics Platform"/>
            <consortium name="The Broad Institute Genome Sequencing Center for Infectious Disease"/>
            <person name="Wu L."/>
            <person name="Ma J."/>
        </authorList>
    </citation>
    <scope>NUCLEOTIDE SEQUENCE [LARGE SCALE GENOMIC DNA]</scope>
    <source>
        <strain evidence="2">CGMCC 1.12286</strain>
    </source>
</reference>
<comment type="caution">
    <text evidence="1">The sequence shown here is derived from an EMBL/GenBank/DDBJ whole genome shotgun (WGS) entry which is preliminary data.</text>
</comment>